<gene>
    <name evidence="2" type="ORF">NBR_LOCUS13375</name>
</gene>
<accession>A0A0N4YAG0</accession>
<reference evidence="2 3" key="2">
    <citation type="submission" date="2018-11" db="EMBL/GenBank/DDBJ databases">
        <authorList>
            <consortium name="Pathogen Informatics"/>
        </authorList>
    </citation>
    <scope>NUCLEOTIDE SEQUENCE [LARGE SCALE GENOMIC DNA]</scope>
</reference>
<keyword evidence="1" id="KW-0472">Membrane</keyword>
<dbReference type="Proteomes" id="UP000271162">
    <property type="component" value="Unassembled WGS sequence"/>
</dbReference>
<keyword evidence="1" id="KW-1133">Transmembrane helix</keyword>
<name>A0A0N4YAG0_NIPBR</name>
<keyword evidence="3" id="KW-1185">Reference proteome</keyword>
<evidence type="ECO:0000256" key="1">
    <source>
        <dbReference type="SAM" id="Phobius"/>
    </source>
</evidence>
<keyword evidence="1" id="KW-0812">Transmembrane</keyword>
<sequence length="129" mass="13884">MGEPHPKHNGKKAPSSEILVQADSGGSSLQVILDSPRFCDCKAEANPGALRRDWKHFYPLQPPLYLRSVWKENATTSDDDGHDENTGGSSNLICYAGSIVTDSIALLAAFGIVSVLFLARIALIVIAFT</sequence>
<dbReference type="AlphaFoldDB" id="A0A0N4YAG0"/>
<feature type="transmembrane region" description="Helical" evidence="1">
    <location>
        <begin position="104"/>
        <end position="128"/>
    </location>
</feature>
<evidence type="ECO:0000313" key="2">
    <source>
        <dbReference type="EMBL" id="VDL76964.1"/>
    </source>
</evidence>
<organism evidence="4">
    <name type="scientific">Nippostrongylus brasiliensis</name>
    <name type="common">Rat hookworm</name>
    <dbReference type="NCBI Taxonomy" id="27835"/>
    <lineage>
        <taxon>Eukaryota</taxon>
        <taxon>Metazoa</taxon>
        <taxon>Ecdysozoa</taxon>
        <taxon>Nematoda</taxon>
        <taxon>Chromadorea</taxon>
        <taxon>Rhabditida</taxon>
        <taxon>Rhabditina</taxon>
        <taxon>Rhabditomorpha</taxon>
        <taxon>Strongyloidea</taxon>
        <taxon>Heligmosomidae</taxon>
        <taxon>Nippostrongylus</taxon>
    </lineage>
</organism>
<proteinExistence type="predicted"/>
<dbReference type="WBParaSite" id="NBR_0001337401-mRNA-1">
    <property type="protein sequence ID" value="NBR_0001337401-mRNA-1"/>
    <property type="gene ID" value="NBR_0001337401"/>
</dbReference>
<evidence type="ECO:0000313" key="4">
    <source>
        <dbReference type="WBParaSite" id="NBR_0001337401-mRNA-1"/>
    </source>
</evidence>
<reference evidence="4" key="1">
    <citation type="submission" date="2017-02" db="UniProtKB">
        <authorList>
            <consortium name="WormBaseParasite"/>
        </authorList>
    </citation>
    <scope>IDENTIFICATION</scope>
</reference>
<dbReference type="EMBL" id="UYSL01021020">
    <property type="protein sequence ID" value="VDL76964.1"/>
    <property type="molecule type" value="Genomic_DNA"/>
</dbReference>
<protein>
    <submittedName>
        <fullName evidence="4">Transmembrane protein</fullName>
    </submittedName>
</protein>
<evidence type="ECO:0000313" key="3">
    <source>
        <dbReference type="Proteomes" id="UP000271162"/>
    </source>
</evidence>